<dbReference type="STRING" id="85968.GCA_900073015_02851"/>
<accession>A0A2G5PCA8</accession>
<proteinExistence type="predicted"/>
<dbReference type="Proteomes" id="UP000230551">
    <property type="component" value="Unassembled WGS sequence"/>
</dbReference>
<dbReference type="RefSeq" id="WP_090590526.1">
    <property type="nucleotide sequence ID" value="NZ_CP104302.1"/>
</dbReference>
<evidence type="ECO:0000313" key="2">
    <source>
        <dbReference type="EMBL" id="PIB75968.1"/>
    </source>
</evidence>
<dbReference type="OrthoDB" id="4736906at2"/>
<evidence type="ECO:0000313" key="3">
    <source>
        <dbReference type="Proteomes" id="UP000230551"/>
    </source>
</evidence>
<feature type="domain" description="DUF732" evidence="1">
    <location>
        <begin position="32"/>
        <end position="108"/>
    </location>
</feature>
<dbReference type="AlphaFoldDB" id="A0A2G5PCA8"/>
<comment type="caution">
    <text evidence="2">The sequence shown here is derived from an EMBL/GenBank/DDBJ whole genome shotgun (WGS) entry which is preliminary data.</text>
</comment>
<evidence type="ECO:0000259" key="1">
    <source>
        <dbReference type="Pfam" id="PF05305"/>
    </source>
</evidence>
<gene>
    <name evidence="2" type="ORF">CQY22_007985</name>
</gene>
<keyword evidence="3" id="KW-1185">Reference proteome</keyword>
<dbReference type="Pfam" id="PF05305">
    <property type="entry name" value="DUF732"/>
    <property type="match status" value="1"/>
</dbReference>
<dbReference type="EMBL" id="PDCN02000007">
    <property type="protein sequence ID" value="PIB75968.1"/>
    <property type="molecule type" value="Genomic_DNA"/>
</dbReference>
<organism evidence="2 3">
    <name type="scientific">Mycolicibacterium brumae</name>
    <dbReference type="NCBI Taxonomy" id="85968"/>
    <lineage>
        <taxon>Bacteria</taxon>
        <taxon>Bacillati</taxon>
        <taxon>Actinomycetota</taxon>
        <taxon>Actinomycetes</taxon>
        <taxon>Mycobacteriales</taxon>
        <taxon>Mycobacteriaceae</taxon>
        <taxon>Mycolicibacterium</taxon>
    </lineage>
</organism>
<name>A0A2G5PCA8_9MYCO</name>
<reference evidence="2 3" key="1">
    <citation type="journal article" date="2017" name="Infect. Genet. Evol.">
        <title>The new phylogeny of the genus Mycobacterium: The old and the news.</title>
        <authorList>
            <person name="Tortoli E."/>
            <person name="Fedrizzi T."/>
            <person name="Meehan C.J."/>
            <person name="Trovato A."/>
            <person name="Grottola A."/>
            <person name="Giacobazzi E."/>
            <person name="Serpini G.F."/>
            <person name="Tagliazucchi S."/>
            <person name="Fabio A."/>
            <person name="Bettua C."/>
            <person name="Bertorelli R."/>
            <person name="Frascaro F."/>
            <person name="De Sanctis V."/>
            <person name="Pecorari M."/>
            <person name="Jousson O."/>
            <person name="Segata N."/>
            <person name="Cirillo D.M."/>
        </authorList>
    </citation>
    <scope>NUCLEOTIDE SEQUENCE [LARGE SCALE GENOMIC DNA]</scope>
    <source>
        <strain evidence="2 3">CIP1034565</strain>
    </source>
</reference>
<protein>
    <submittedName>
        <fullName evidence="2">DUF732 domain-containing protein</fullName>
    </submittedName>
</protein>
<dbReference type="InterPro" id="IPR007969">
    <property type="entry name" value="DUF732"/>
</dbReference>
<sequence length="120" mass="12775">MRPARAAVLLTGAVLGAGLASGAVGIGVAHADGASYIRKLNEAGINTVRGEFELKEMGYAVCELRKRGFPPKQWATQGVWNSQLHPPYGWTEAQANFVVDTAVAELCDDRDGPPPYVPLP</sequence>